<feature type="region of interest" description="Disordered" evidence="1">
    <location>
        <begin position="74"/>
        <end position="106"/>
    </location>
</feature>
<evidence type="ECO:0000313" key="3">
    <source>
        <dbReference type="Proteomes" id="UP000007264"/>
    </source>
</evidence>
<accession>I0YMQ0</accession>
<dbReference type="RefSeq" id="XP_005644213.1">
    <property type="nucleotide sequence ID" value="XM_005644156.1"/>
</dbReference>
<keyword evidence="3" id="KW-1185">Reference proteome</keyword>
<reference evidence="2 3" key="1">
    <citation type="journal article" date="2012" name="Genome Biol.">
        <title>The genome of the polar eukaryotic microalga coccomyxa subellipsoidea reveals traits of cold adaptation.</title>
        <authorList>
            <person name="Blanc G."/>
            <person name="Agarkova I."/>
            <person name="Grimwood J."/>
            <person name="Kuo A."/>
            <person name="Brueggeman A."/>
            <person name="Dunigan D."/>
            <person name="Gurnon J."/>
            <person name="Ladunga I."/>
            <person name="Lindquist E."/>
            <person name="Lucas S."/>
            <person name="Pangilinan J."/>
            <person name="Proschold T."/>
            <person name="Salamov A."/>
            <person name="Schmutz J."/>
            <person name="Weeks D."/>
            <person name="Yamada T."/>
            <person name="Claverie J.M."/>
            <person name="Grigoriev I."/>
            <person name="Van Etten J."/>
            <person name="Lomsadze A."/>
            <person name="Borodovsky M."/>
        </authorList>
    </citation>
    <scope>NUCLEOTIDE SEQUENCE [LARGE SCALE GENOMIC DNA]</scope>
    <source>
        <strain evidence="2 3">C-169</strain>
    </source>
</reference>
<organism evidence="2 3">
    <name type="scientific">Coccomyxa subellipsoidea (strain C-169)</name>
    <name type="common">Green microalga</name>
    <dbReference type="NCBI Taxonomy" id="574566"/>
    <lineage>
        <taxon>Eukaryota</taxon>
        <taxon>Viridiplantae</taxon>
        <taxon>Chlorophyta</taxon>
        <taxon>core chlorophytes</taxon>
        <taxon>Trebouxiophyceae</taxon>
        <taxon>Trebouxiophyceae incertae sedis</taxon>
        <taxon>Coccomyxaceae</taxon>
        <taxon>Coccomyxa</taxon>
        <taxon>Coccomyxa subellipsoidea</taxon>
    </lineage>
</organism>
<dbReference type="GeneID" id="17037641"/>
<gene>
    <name evidence="2" type="ORF">COCSUDRAFT_54576</name>
</gene>
<proteinExistence type="predicted"/>
<dbReference type="Proteomes" id="UP000007264">
    <property type="component" value="Unassembled WGS sequence"/>
</dbReference>
<protein>
    <submittedName>
        <fullName evidence="2">Uncharacterized protein</fullName>
    </submittedName>
</protein>
<sequence length="141" mass="15201">MMAGGMNNSAKLSAYLMAGCLLPRMVYAKLQKARHLMAETAVLAHHASDQQAEGEQEWVCGPSVGRVVRRPLRGAAGRHRRCSQRPHGCAPLSSRRHHQLPGNGAQTGRLELRGLRHSGGPSLGGEHSKLGKLCWGGKRSP</sequence>
<name>I0YMQ0_COCSC</name>
<feature type="compositionally biased region" description="Basic residues" evidence="1">
    <location>
        <begin position="74"/>
        <end position="84"/>
    </location>
</feature>
<evidence type="ECO:0000313" key="2">
    <source>
        <dbReference type="EMBL" id="EIE19669.1"/>
    </source>
</evidence>
<evidence type="ECO:0000256" key="1">
    <source>
        <dbReference type="SAM" id="MobiDB-lite"/>
    </source>
</evidence>
<dbReference type="EMBL" id="AGSI01000018">
    <property type="protein sequence ID" value="EIE19669.1"/>
    <property type="molecule type" value="Genomic_DNA"/>
</dbReference>
<dbReference type="KEGG" id="csl:COCSUDRAFT_54576"/>
<comment type="caution">
    <text evidence="2">The sequence shown here is derived from an EMBL/GenBank/DDBJ whole genome shotgun (WGS) entry which is preliminary data.</text>
</comment>
<dbReference type="AlphaFoldDB" id="I0YMQ0"/>